<name>A0A2A9NMG1_9AGAR</name>
<evidence type="ECO:0000256" key="8">
    <source>
        <dbReference type="ARBA" id="ARBA00048679"/>
    </source>
</evidence>
<organism evidence="11 12">
    <name type="scientific">Amanita thiersii Skay4041</name>
    <dbReference type="NCBI Taxonomy" id="703135"/>
    <lineage>
        <taxon>Eukaryota</taxon>
        <taxon>Fungi</taxon>
        <taxon>Dikarya</taxon>
        <taxon>Basidiomycota</taxon>
        <taxon>Agaricomycotina</taxon>
        <taxon>Agaricomycetes</taxon>
        <taxon>Agaricomycetidae</taxon>
        <taxon>Agaricales</taxon>
        <taxon>Pluteineae</taxon>
        <taxon>Amanitaceae</taxon>
        <taxon>Amanita</taxon>
    </lineage>
</organism>
<keyword evidence="6" id="KW-0067">ATP-binding</keyword>
<evidence type="ECO:0000256" key="2">
    <source>
        <dbReference type="ARBA" id="ARBA00022527"/>
    </source>
</evidence>
<dbReference type="GO" id="GO:0005634">
    <property type="term" value="C:nucleus"/>
    <property type="evidence" value="ECO:0007669"/>
    <property type="project" value="TreeGrafter"/>
</dbReference>
<evidence type="ECO:0000256" key="1">
    <source>
        <dbReference type="ARBA" id="ARBA00012513"/>
    </source>
</evidence>
<dbReference type="GO" id="GO:0005737">
    <property type="term" value="C:cytoplasm"/>
    <property type="evidence" value="ECO:0007669"/>
    <property type="project" value="TreeGrafter"/>
</dbReference>
<dbReference type="InterPro" id="IPR024604">
    <property type="entry name" value="GSG2_C"/>
</dbReference>
<feature type="region of interest" description="Disordered" evidence="9">
    <location>
        <begin position="226"/>
        <end position="285"/>
    </location>
</feature>
<reference evidence="11 12" key="1">
    <citation type="submission" date="2014-02" db="EMBL/GenBank/DDBJ databases">
        <title>Transposable element dynamics among asymbiotic and ectomycorrhizal Amanita fungi.</title>
        <authorList>
            <consortium name="DOE Joint Genome Institute"/>
            <person name="Hess J."/>
            <person name="Skrede I."/>
            <person name="Wolfe B."/>
            <person name="LaButti K."/>
            <person name="Ohm R.A."/>
            <person name="Grigoriev I.V."/>
            <person name="Pringle A."/>
        </authorList>
    </citation>
    <scope>NUCLEOTIDE SEQUENCE [LARGE SCALE GENOMIC DNA]</scope>
    <source>
        <strain evidence="11 12">SKay4041</strain>
    </source>
</reference>
<keyword evidence="4" id="KW-0547">Nucleotide-binding</keyword>
<feature type="compositionally biased region" description="Basic and acidic residues" evidence="9">
    <location>
        <begin position="90"/>
        <end position="104"/>
    </location>
</feature>
<accession>A0A2A9NMG1</accession>
<dbReference type="EC" id="2.7.11.1" evidence="1"/>
<evidence type="ECO:0000256" key="6">
    <source>
        <dbReference type="ARBA" id="ARBA00022840"/>
    </source>
</evidence>
<dbReference type="PANTHER" id="PTHR24419:SF18">
    <property type="entry name" value="SERINE_THREONINE-PROTEIN KINASE HASPIN"/>
    <property type="match status" value="1"/>
</dbReference>
<feature type="compositionally biased region" description="Polar residues" evidence="9">
    <location>
        <begin position="335"/>
        <end position="344"/>
    </location>
</feature>
<sequence>MLGPHTKQINTYGKRSHRIISHERSVKEIPNIFDEPAAQIQWAPIVSKMRKRENAVGNHVPKSQSRVIHVQRKKPTTPVISPLRKIKSSRVIEDSQRPGKDSGSKKPPSATKLQVEIEPLHPIDSERTPLANYPLNVPSPPIASTRLKHASARRSALKLLKPSSKVIDMDIITLDEDGNAIAKERRVSHTNVEVNSINRDVSTRPQRHQPMVDDSLENGEIRDITPDRPVIRRPQKKVAPNRIYSDESSSEEDESFQCVSSLPRQSISPPYVTNVHHHNNNRRNTDVRVQVTARSAASTAIITPSHPKGSTSTGRAQRVPSPIIRPRQLTPIRNGGSTRKFNIPQSPPTPSDFDELSLDFEDLSIDYLSFPSLSSDSKVPEYLIPLLQECHQEDCGLHEFSAFIESFPYDPIVRSSTSHHNIRKLGFKKIGEASYSEVFGIGDVVLKIIPLRDELAGHNGIVTGPRENARSGRDEREGPAPSDAKDVRKEIIVTRAMGEVCDGFVKLLKSYVVRGRYPELLLQLWDEFNETRGSESIRPDTFTVSQVYAIIVLPNGGPDLEAYTFSNPSRTGWRQACSLFWQVSKALAHAEQLVSFEHRDLHWGQILVKDLPTESTLPLKSLNVNQRSSLKIPEPQYMDDIASGIQATVIDLGLARMDATDSTGQEKVYWTPFDEEIFMGEGDYQFDIYRIMRHHTGDDWEVFEPLTNVMWLHYLVLKLLQSKNLKPPGTRSSQTTSFAFTEKQCYDSLLEVERWLSDCIANIAPKKKVPKVHAHKKTRASTVRLPTVLVGPRCAADVIQYGMKKSWIMPLP</sequence>
<dbReference type="Pfam" id="PF12330">
    <property type="entry name" value="Haspin_kinase"/>
    <property type="match status" value="1"/>
</dbReference>
<dbReference type="Gene3D" id="3.30.200.20">
    <property type="entry name" value="Phosphorylase Kinase, domain 1"/>
    <property type="match status" value="1"/>
</dbReference>
<comment type="catalytic activity">
    <reaction evidence="8">
        <text>L-seryl-[protein] + ATP = O-phospho-L-seryl-[protein] + ADP + H(+)</text>
        <dbReference type="Rhea" id="RHEA:17989"/>
        <dbReference type="Rhea" id="RHEA-COMP:9863"/>
        <dbReference type="Rhea" id="RHEA-COMP:11604"/>
        <dbReference type="ChEBI" id="CHEBI:15378"/>
        <dbReference type="ChEBI" id="CHEBI:29999"/>
        <dbReference type="ChEBI" id="CHEBI:30616"/>
        <dbReference type="ChEBI" id="CHEBI:83421"/>
        <dbReference type="ChEBI" id="CHEBI:456216"/>
        <dbReference type="EC" id="2.7.11.1"/>
    </reaction>
</comment>
<evidence type="ECO:0000313" key="12">
    <source>
        <dbReference type="Proteomes" id="UP000242287"/>
    </source>
</evidence>
<dbReference type="SUPFAM" id="SSF56112">
    <property type="entry name" value="Protein kinase-like (PK-like)"/>
    <property type="match status" value="1"/>
</dbReference>
<gene>
    <name evidence="11" type="ORF">AMATHDRAFT_3141</name>
</gene>
<dbReference type="EMBL" id="KZ301989">
    <property type="protein sequence ID" value="PFH51288.1"/>
    <property type="molecule type" value="Genomic_DNA"/>
</dbReference>
<dbReference type="SMART" id="SM01331">
    <property type="entry name" value="DUF3635"/>
    <property type="match status" value="1"/>
</dbReference>
<dbReference type="GO" id="GO:0035556">
    <property type="term" value="P:intracellular signal transduction"/>
    <property type="evidence" value="ECO:0007669"/>
    <property type="project" value="TreeGrafter"/>
</dbReference>
<evidence type="ECO:0000259" key="10">
    <source>
        <dbReference type="SMART" id="SM01331"/>
    </source>
</evidence>
<feature type="region of interest" description="Disordered" evidence="9">
    <location>
        <begin position="55"/>
        <end position="113"/>
    </location>
</feature>
<feature type="region of interest" description="Disordered" evidence="9">
    <location>
        <begin position="327"/>
        <end position="349"/>
    </location>
</feature>
<dbReference type="STRING" id="703135.A0A2A9NMG1"/>
<feature type="compositionally biased region" description="Basic and acidic residues" evidence="9">
    <location>
        <begin position="467"/>
        <end position="484"/>
    </location>
</feature>
<keyword evidence="12" id="KW-1185">Reference proteome</keyword>
<feature type="region of interest" description="Disordered" evidence="9">
    <location>
        <begin position="460"/>
        <end position="484"/>
    </location>
</feature>
<dbReference type="OrthoDB" id="5327538at2759"/>
<evidence type="ECO:0000313" key="11">
    <source>
        <dbReference type="EMBL" id="PFH51288.1"/>
    </source>
</evidence>
<proteinExistence type="predicted"/>
<evidence type="ECO:0000256" key="5">
    <source>
        <dbReference type="ARBA" id="ARBA00022777"/>
    </source>
</evidence>
<dbReference type="Gene3D" id="1.10.510.10">
    <property type="entry name" value="Transferase(Phosphotransferase) domain 1"/>
    <property type="match status" value="1"/>
</dbReference>
<dbReference type="GO" id="GO:0005524">
    <property type="term" value="F:ATP binding"/>
    <property type="evidence" value="ECO:0007669"/>
    <property type="project" value="UniProtKB-KW"/>
</dbReference>
<evidence type="ECO:0000256" key="4">
    <source>
        <dbReference type="ARBA" id="ARBA00022741"/>
    </source>
</evidence>
<feature type="domain" description="Serine/threonine-protein kinase haspin C-terminal" evidence="10">
    <location>
        <begin position="675"/>
        <end position="750"/>
    </location>
</feature>
<dbReference type="GO" id="GO:0000278">
    <property type="term" value="P:mitotic cell cycle"/>
    <property type="evidence" value="ECO:0007669"/>
    <property type="project" value="TreeGrafter"/>
</dbReference>
<dbReference type="InterPro" id="IPR011009">
    <property type="entry name" value="Kinase-like_dom_sf"/>
</dbReference>
<feature type="compositionally biased region" description="Polar residues" evidence="9">
    <location>
        <begin position="257"/>
        <end position="268"/>
    </location>
</feature>
<keyword evidence="5" id="KW-0418">Kinase</keyword>
<dbReference type="PANTHER" id="PTHR24419">
    <property type="entry name" value="INTERLEUKIN-1 RECEPTOR-ASSOCIATED KINASE"/>
    <property type="match status" value="1"/>
</dbReference>
<keyword evidence="3" id="KW-0808">Transferase</keyword>
<keyword evidence="2" id="KW-0723">Serine/threonine-protein kinase</keyword>
<dbReference type="AlphaFoldDB" id="A0A2A9NMG1"/>
<dbReference type="Proteomes" id="UP000242287">
    <property type="component" value="Unassembled WGS sequence"/>
</dbReference>
<evidence type="ECO:0000256" key="3">
    <source>
        <dbReference type="ARBA" id="ARBA00022679"/>
    </source>
</evidence>
<comment type="catalytic activity">
    <reaction evidence="7">
        <text>L-threonyl-[protein] + ATP = O-phospho-L-threonyl-[protein] + ADP + H(+)</text>
        <dbReference type="Rhea" id="RHEA:46608"/>
        <dbReference type="Rhea" id="RHEA-COMP:11060"/>
        <dbReference type="Rhea" id="RHEA-COMP:11605"/>
        <dbReference type="ChEBI" id="CHEBI:15378"/>
        <dbReference type="ChEBI" id="CHEBI:30013"/>
        <dbReference type="ChEBI" id="CHEBI:30616"/>
        <dbReference type="ChEBI" id="CHEBI:61977"/>
        <dbReference type="ChEBI" id="CHEBI:456216"/>
        <dbReference type="EC" id="2.7.11.1"/>
    </reaction>
</comment>
<dbReference type="GO" id="GO:0072354">
    <property type="term" value="F:histone H3T3 kinase activity"/>
    <property type="evidence" value="ECO:0007669"/>
    <property type="project" value="TreeGrafter"/>
</dbReference>
<evidence type="ECO:0000256" key="7">
    <source>
        <dbReference type="ARBA" id="ARBA00047899"/>
    </source>
</evidence>
<protein>
    <recommendedName>
        <fullName evidence="1">non-specific serine/threonine protein kinase</fullName>
        <ecNumber evidence="1">2.7.11.1</ecNumber>
    </recommendedName>
</protein>
<evidence type="ECO:0000256" key="9">
    <source>
        <dbReference type="SAM" id="MobiDB-lite"/>
    </source>
</evidence>